<protein>
    <submittedName>
        <fullName evidence="3">Helix-turn-helix transcriptional regulator</fullName>
    </submittedName>
</protein>
<gene>
    <name evidence="3" type="ORF">FYJ52_00565</name>
</gene>
<organism evidence="3 4">
    <name type="scientific">Pseudoramibacter porci</name>
    <dbReference type="NCBI Taxonomy" id="2606631"/>
    <lineage>
        <taxon>Bacteria</taxon>
        <taxon>Bacillati</taxon>
        <taxon>Bacillota</taxon>
        <taxon>Clostridia</taxon>
        <taxon>Eubacteriales</taxon>
        <taxon>Eubacteriaceae</taxon>
        <taxon>Pseudoramibacter</taxon>
    </lineage>
</organism>
<dbReference type="GO" id="GO:0003677">
    <property type="term" value="F:DNA binding"/>
    <property type="evidence" value="ECO:0007669"/>
    <property type="project" value="UniProtKB-KW"/>
</dbReference>
<proteinExistence type="predicted"/>
<dbReference type="Gene3D" id="1.10.260.40">
    <property type="entry name" value="lambda repressor-like DNA-binding domains"/>
    <property type="match status" value="1"/>
</dbReference>
<keyword evidence="4" id="KW-1185">Reference proteome</keyword>
<dbReference type="Pfam" id="PF01381">
    <property type="entry name" value="HTH_3"/>
    <property type="match status" value="1"/>
</dbReference>
<dbReference type="SMART" id="SM00530">
    <property type="entry name" value="HTH_XRE"/>
    <property type="match status" value="1"/>
</dbReference>
<reference evidence="3 4" key="1">
    <citation type="submission" date="2019-08" db="EMBL/GenBank/DDBJ databases">
        <title>In-depth cultivation of the pig gut microbiome towards novel bacterial diversity and tailored functional studies.</title>
        <authorList>
            <person name="Wylensek D."/>
            <person name="Hitch T.C.A."/>
            <person name="Clavel T."/>
        </authorList>
    </citation>
    <scope>NUCLEOTIDE SEQUENCE [LARGE SCALE GENOMIC DNA]</scope>
    <source>
        <strain evidence="3 4">RF-744-FAT-4</strain>
    </source>
</reference>
<dbReference type="Proteomes" id="UP000461754">
    <property type="component" value="Unassembled WGS sequence"/>
</dbReference>
<dbReference type="PANTHER" id="PTHR46797">
    <property type="entry name" value="HTH-TYPE TRANSCRIPTIONAL REGULATOR"/>
    <property type="match status" value="1"/>
</dbReference>
<dbReference type="PROSITE" id="PS50943">
    <property type="entry name" value="HTH_CROC1"/>
    <property type="match status" value="1"/>
</dbReference>
<name>A0A7X2NF27_9FIRM</name>
<evidence type="ECO:0000256" key="1">
    <source>
        <dbReference type="ARBA" id="ARBA00023125"/>
    </source>
</evidence>
<dbReference type="InterPro" id="IPR010982">
    <property type="entry name" value="Lambda_DNA-bd_dom_sf"/>
</dbReference>
<keyword evidence="1" id="KW-0238">DNA-binding</keyword>
<dbReference type="EMBL" id="VUMO01000001">
    <property type="protein sequence ID" value="MSS18913.1"/>
    <property type="molecule type" value="Genomic_DNA"/>
</dbReference>
<evidence type="ECO:0000259" key="2">
    <source>
        <dbReference type="PROSITE" id="PS50943"/>
    </source>
</evidence>
<dbReference type="InterPro" id="IPR001387">
    <property type="entry name" value="Cro/C1-type_HTH"/>
</dbReference>
<dbReference type="InterPro" id="IPR050807">
    <property type="entry name" value="TransReg_Diox_bact_type"/>
</dbReference>
<dbReference type="SUPFAM" id="SSF47413">
    <property type="entry name" value="lambda repressor-like DNA-binding domains"/>
    <property type="match status" value="1"/>
</dbReference>
<dbReference type="CDD" id="cd00093">
    <property type="entry name" value="HTH_XRE"/>
    <property type="match status" value="1"/>
</dbReference>
<dbReference type="GO" id="GO:0003700">
    <property type="term" value="F:DNA-binding transcription factor activity"/>
    <property type="evidence" value="ECO:0007669"/>
    <property type="project" value="TreeGrafter"/>
</dbReference>
<sequence>MKTSETIDWTLSDEWPGLIEQISQGIINSRHALGMTQKELSKLTGISQSDISRIENGNANPSAKTLMRLAKALNREIRLTFEPKADDGEEE</sequence>
<evidence type="ECO:0000313" key="3">
    <source>
        <dbReference type="EMBL" id="MSS18913.1"/>
    </source>
</evidence>
<dbReference type="AlphaFoldDB" id="A0A7X2NF27"/>
<accession>A0A7X2NF27</accession>
<feature type="domain" description="HTH cro/C1-type" evidence="2">
    <location>
        <begin position="26"/>
        <end position="81"/>
    </location>
</feature>
<dbReference type="RefSeq" id="WP_154575323.1">
    <property type="nucleotide sequence ID" value="NZ_VUMO01000001.1"/>
</dbReference>
<dbReference type="PANTHER" id="PTHR46797:SF1">
    <property type="entry name" value="METHYLPHOSPHONATE SYNTHASE"/>
    <property type="match status" value="1"/>
</dbReference>
<evidence type="ECO:0000313" key="4">
    <source>
        <dbReference type="Proteomes" id="UP000461754"/>
    </source>
</evidence>
<dbReference type="GO" id="GO:0005829">
    <property type="term" value="C:cytosol"/>
    <property type="evidence" value="ECO:0007669"/>
    <property type="project" value="TreeGrafter"/>
</dbReference>
<comment type="caution">
    <text evidence="3">The sequence shown here is derived from an EMBL/GenBank/DDBJ whole genome shotgun (WGS) entry which is preliminary data.</text>
</comment>